<dbReference type="PANTHER" id="PTHR33162:SF1">
    <property type="entry name" value="SEC-INDEPENDENT PROTEIN TRANSLOCASE PROTEIN TATA, CHLOROPLASTIC"/>
    <property type="match status" value="1"/>
</dbReference>
<dbReference type="Pfam" id="PF02416">
    <property type="entry name" value="TatA_B_E"/>
    <property type="match status" value="1"/>
</dbReference>
<dbReference type="GO" id="GO:0043953">
    <property type="term" value="P:protein transport by the Tat complex"/>
    <property type="evidence" value="ECO:0007669"/>
    <property type="project" value="UniProtKB-UniRule"/>
</dbReference>
<dbReference type="NCBIfam" id="TIGR01410">
    <property type="entry name" value="tatB"/>
    <property type="match status" value="1"/>
</dbReference>
<dbReference type="Proteomes" id="UP000006327">
    <property type="component" value="Unassembled WGS sequence"/>
</dbReference>
<proteinExistence type="inferred from homology"/>
<evidence type="ECO:0000256" key="10">
    <source>
        <dbReference type="SAM" id="Coils"/>
    </source>
</evidence>
<comment type="subunit">
    <text evidence="9">The Tat system comprises two distinct complexes: a TatABC complex, containing multiple copies of TatA, TatB and TatC subunits, and a separate TatA complex, containing only TatA subunits. Substrates initially bind to the TatABC complex, which probably triggers association of the separate TatA complex to form the active translocon.</text>
</comment>
<dbReference type="GO" id="GO:0033281">
    <property type="term" value="C:TAT protein transport complex"/>
    <property type="evidence" value="ECO:0007669"/>
    <property type="project" value="UniProtKB-UniRule"/>
</dbReference>
<keyword evidence="5 9" id="KW-0653">Protein transport</keyword>
<evidence type="ECO:0000256" key="1">
    <source>
        <dbReference type="ARBA" id="ARBA00004167"/>
    </source>
</evidence>
<evidence type="ECO:0000256" key="2">
    <source>
        <dbReference type="ARBA" id="ARBA00022448"/>
    </source>
</evidence>
<dbReference type="InterPro" id="IPR003369">
    <property type="entry name" value="TatA/B/E"/>
</dbReference>
<evidence type="ECO:0000256" key="6">
    <source>
        <dbReference type="ARBA" id="ARBA00022989"/>
    </source>
</evidence>
<dbReference type="HAMAP" id="MF_00237">
    <property type="entry name" value="TatB"/>
    <property type="match status" value="1"/>
</dbReference>
<dbReference type="RefSeq" id="WP_007625267.1">
    <property type="nucleotide sequence ID" value="NZ_BAEO01000065.1"/>
</dbReference>
<dbReference type="GO" id="GO:0008320">
    <property type="term" value="F:protein transmembrane transporter activity"/>
    <property type="evidence" value="ECO:0007669"/>
    <property type="project" value="UniProtKB-UniRule"/>
</dbReference>
<evidence type="ECO:0000256" key="3">
    <source>
        <dbReference type="ARBA" id="ARBA00022475"/>
    </source>
</evidence>
<dbReference type="InterPro" id="IPR018448">
    <property type="entry name" value="TatB"/>
</dbReference>
<accession>K6YUL8</accession>
<name>K6YUL8_9ALTE</name>
<evidence type="ECO:0000256" key="5">
    <source>
        <dbReference type="ARBA" id="ARBA00022927"/>
    </source>
</evidence>
<keyword evidence="4 9" id="KW-0812">Transmembrane</keyword>
<dbReference type="eggNOG" id="COG1826">
    <property type="taxonomic scope" value="Bacteria"/>
</dbReference>
<gene>
    <name evidence="9 12" type="primary">tatB</name>
    <name evidence="12" type="ORF">GARC_4910</name>
</gene>
<comment type="similarity">
    <text evidence="9">Belongs to the TatB family.</text>
</comment>
<organism evidence="12 13">
    <name type="scientific">Paraglaciecola arctica BSs20135</name>
    <dbReference type="NCBI Taxonomy" id="493475"/>
    <lineage>
        <taxon>Bacteria</taxon>
        <taxon>Pseudomonadati</taxon>
        <taxon>Pseudomonadota</taxon>
        <taxon>Gammaproteobacteria</taxon>
        <taxon>Alteromonadales</taxon>
        <taxon>Alteromonadaceae</taxon>
        <taxon>Paraglaciecola</taxon>
    </lineage>
</organism>
<reference evidence="12 13" key="1">
    <citation type="journal article" date="2017" name="Antonie Van Leeuwenhoek">
        <title>Rhizobium rhizosphaerae sp. nov., a novel species isolated from rice rhizosphere.</title>
        <authorList>
            <person name="Zhao J.J."/>
            <person name="Zhang J."/>
            <person name="Zhang R.J."/>
            <person name="Zhang C.W."/>
            <person name="Yin H.Q."/>
            <person name="Zhang X.X."/>
        </authorList>
    </citation>
    <scope>NUCLEOTIDE SEQUENCE [LARGE SCALE GENOMIC DNA]</scope>
    <source>
        <strain evidence="12 13">BSs20135</strain>
    </source>
</reference>
<dbReference type="Gene3D" id="1.20.5.3310">
    <property type="match status" value="1"/>
</dbReference>
<keyword evidence="10" id="KW-0175">Coiled coil</keyword>
<keyword evidence="7 9" id="KW-0811">Translocation</keyword>
<comment type="caution">
    <text evidence="12">The sequence shown here is derived from an EMBL/GenBank/DDBJ whole genome shotgun (WGS) entry which is preliminary data.</text>
</comment>
<keyword evidence="13" id="KW-1185">Reference proteome</keyword>
<dbReference type="STRING" id="493475.GARC_4910"/>
<evidence type="ECO:0000256" key="8">
    <source>
        <dbReference type="ARBA" id="ARBA00023136"/>
    </source>
</evidence>
<keyword evidence="8 9" id="KW-0472">Membrane</keyword>
<sequence length="99" mass="11237">MFDIGFFELLIIAVVGLVVLGPERLPGAIRSTMKTVRSIKGMANGFRQEVEQQFKIHELHENLKKAEQQNLENLSPELQKSVDELRDAAKSVQKPYSKE</sequence>
<keyword evidence="3 9" id="KW-1003">Cell membrane</keyword>
<evidence type="ECO:0000313" key="13">
    <source>
        <dbReference type="Proteomes" id="UP000006327"/>
    </source>
</evidence>
<keyword evidence="6 9" id="KW-1133">Transmembrane helix</keyword>
<dbReference type="PANTHER" id="PTHR33162">
    <property type="entry name" value="SEC-INDEPENDENT PROTEIN TRANSLOCASE PROTEIN TATA, CHLOROPLASTIC"/>
    <property type="match status" value="1"/>
</dbReference>
<dbReference type="EMBL" id="BAEO01000065">
    <property type="protein sequence ID" value="GAC21847.1"/>
    <property type="molecule type" value="Genomic_DNA"/>
</dbReference>
<dbReference type="AlphaFoldDB" id="K6YUL8"/>
<evidence type="ECO:0000256" key="11">
    <source>
        <dbReference type="SAM" id="Phobius"/>
    </source>
</evidence>
<keyword evidence="2 9" id="KW-0813">Transport</keyword>
<evidence type="ECO:0000313" key="12">
    <source>
        <dbReference type="EMBL" id="GAC21847.1"/>
    </source>
</evidence>
<dbReference type="OrthoDB" id="9816005at2"/>
<comment type="subcellular location">
    <subcellularLocation>
        <location evidence="9">Cell membrane</location>
        <topology evidence="9">Single-pass membrane protein</topology>
    </subcellularLocation>
    <subcellularLocation>
        <location evidence="1">Membrane</location>
        <topology evidence="1">Single-pass membrane protein</topology>
    </subcellularLocation>
</comment>
<evidence type="ECO:0000256" key="4">
    <source>
        <dbReference type="ARBA" id="ARBA00022692"/>
    </source>
</evidence>
<evidence type="ECO:0000256" key="7">
    <source>
        <dbReference type="ARBA" id="ARBA00023010"/>
    </source>
</evidence>
<feature type="transmembrane region" description="Helical" evidence="11">
    <location>
        <begin position="6"/>
        <end position="25"/>
    </location>
</feature>
<evidence type="ECO:0000256" key="9">
    <source>
        <dbReference type="HAMAP-Rule" id="MF_00237"/>
    </source>
</evidence>
<comment type="function">
    <text evidence="9">Part of the twin-arginine translocation (Tat) system that transports large folded proteins containing a characteristic twin-arginine motif in their signal peptide across membranes. Together with TatC, TatB is part of a receptor directly interacting with Tat signal peptides. TatB may form an oligomeric binding site that transiently accommodates folded Tat precursor proteins before their translocation.</text>
</comment>
<dbReference type="PRINTS" id="PR01506">
    <property type="entry name" value="TATBPROTEIN"/>
</dbReference>
<feature type="coiled-coil region" evidence="10">
    <location>
        <begin position="49"/>
        <end position="88"/>
    </location>
</feature>
<protein>
    <recommendedName>
        <fullName evidence="9">Sec-independent protein translocase protein TatB</fullName>
    </recommendedName>
</protein>